<dbReference type="RefSeq" id="WP_015830648.1">
    <property type="nucleotide sequence ID" value="NC_012969.1"/>
</dbReference>
<evidence type="ECO:0000313" key="2">
    <source>
        <dbReference type="Proteomes" id="UP000002743"/>
    </source>
</evidence>
<organism evidence="1 2">
    <name type="scientific">Methylovorus glucosotrophus (strain SIP3-4)</name>
    <dbReference type="NCBI Taxonomy" id="582744"/>
    <lineage>
        <taxon>Bacteria</taxon>
        <taxon>Pseudomonadati</taxon>
        <taxon>Pseudomonadota</taxon>
        <taxon>Betaproteobacteria</taxon>
        <taxon>Nitrosomonadales</taxon>
        <taxon>Methylophilaceae</taxon>
        <taxon>Methylovorus</taxon>
    </lineage>
</organism>
<evidence type="ECO:0000313" key="1">
    <source>
        <dbReference type="EMBL" id="ACT51301.1"/>
    </source>
</evidence>
<dbReference type="Proteomes" id="UP000002743">
    <property type="component" value="Chromosome"/>
</dbReference>
<keyword evidence="2" id="KW-1185">Reference proteome</keyword>
<name>C6X7X4_METGS</name>
<proteinExistence type="predicted"/>
<accession>C6X7X4</accession>
<dbReference type="EMBL" id="CP001674">
    <property type="protein sequence ID" value="ACT51301.1"/>
    <property type="molecule type" value="Genomic_DNA"/>
</dbReference>
<dbReference type="STRING" id="582744.Msip34_2059"/>
<gene>
    <name evidence="1" type="ordered locus">Msip34_2059</name>
</gene>
<sequence>MKREVEYERENEIEYGKLIAYKHFLNDKQIEFIDNELLNSDVSIEVWNIFIKEIVESEVYGFFNAIEKAKEIFDIEFKNAIIEFRKNGGDITEEKIILNECVKSKLMVKKIIEFSML</sequence>
<reference evidence="2" key="1">
    <citation type="submission" date="2009-07" db="EMBL/GenBank/DDBJ databases">
        <title>Complete sequence of chromosome of Methylovorus sp. SIP3-4.</title>
        <authorList>
            <person name="Lucas S."/>
            <person name="Copeland A."/>
            <person name="Lapidus A."/>
            <person name="Glavina del Rio T."/>
            <person name="Tice H."/>
            <person name="Bruce D."/>
            <person name="Goodwin L."/>
            <person name="Pitluck S."/>
            <person name="Clum A."/>
            <person name="Larimer F."/>
            <person name="Land M."/>
            <person name="Hauser L."/>
            <person name="Kyrpides N."/>
            <person name="Mikhailova N."/>
            <person name="Kayluzhnaya M."/>
            <person name="Chistoserdova L."/>
        </authorList>
    </citation>
    <scope>NUCLEOTIDE SEQUENCE [LARGE SCALE GENOMIC DNA]</scope>
    <source>
        <strain evidence="2">SIP3-4</strain>
    </source>
</reference>
<dbReference type="KEGG" id="mei:Msip34_2059"/>
<reference evidence="1 2" key="2">
    <citation type="journal article" date="2011" name="J. Bacteriol.">
        <title>Genomes of three methylotrophs from a single niche uncover genetic and metabolic divergence of Methylophilaceae.</title>
        <authorList>
            <person name="Lapidus A."/>
            <person name="Clum A."/>
            <person name="Labutti K."/>
            <person name="Kaluzhnaya M.G."/>
            <person name="Lim S."/>
            <person name="Beck D.A."/>
            <person name="Glavina Del Rio T."/>
            <person name="Nolan M."/>
            <person name="Mavromatis K."/>
            <person name="Huntemann M."/>
            <person name="Lucas S."/>
            <person name="Lidstrom M.E."/>
            <person name="Ivanova N."/>
            <person name="Chistoserdova L."/>
        </authorList>
    </citation>
    <scope>NUCLEOTIDE SEQUENCE [LARGE SCALE GENOMIC DNA]</scope>
    <source>
        <strain evidence="1 2">SIP3-4</strain>
    </source>
</reference>
<dbReference type="AlphaFoldDB" id="C6X7X4"/>
<dbReference type="HOGENOM" id="CLU_2082038_0_0_4"/>
<protein>
    <submittedName>
        <fullName evidence="1">Uncharacterized protein</fullName>
    </submittedName>
</protein>